<protein>
    <recommendedName>
        <fullName evidence="3">Saposin B-type domain-containing protein</fullName>
    </recommendedName>
</protein>
<dbReference type="PROSITE" id="PS50015">
    <property type="entry name" value="SAP_B"/>
    <property type="match status" value="1"/>
</dbReference>
<evidence type="ECO:0000256" key="1">
    <source>
        <dbReference type="ARBA" id="ARBA00023157"/>
    </source>
</evidence>
<dbReference type="RefSeq" id="XP_051246595.1">
    <property type="nucleotide sequence ID" value="XM_051390635.1"/>
</dbReference>
<keyword evidence="2" id="KW-0732">Signal</keyword>
<dbReference type="RefSeq" id="XP_051246585.1">
    <property type="nucleotide sequence ID" value="XM_051390625.1"/>
</dbReference>
<reference evidence="4" key="1">
    <citation type="submission" date="2025-08" db="UniProtKB">
        <authorList>
            <consortium name="Ensembl"/>
        </authorList>
    </citation>
    <scope>IDENTIFICATION</scope>
</reference>
<dbReference type="Gene3D" id="1.10.225.10">
    <property type="entry name" value="Saposin-like"/>
    <property type="match status" value="1"/>
</dbReference>
<feature type="chain" id="PRO_5035755854" description="Saposin B-type domain-containing protein" evidence="2">
    <location>
        <begin position="23"/>
        <end position="143"/>
    </location>
</feature>
<dbReference type="GeneTree" id="ENSGT00510000050935"/>
<evidence type="ECO:0000313" key="4">
    <source>
        <dbReference type="Ensembl" id="ENSDLAP00005006674.2"/>
    </source>
</evidence>
<sequence>METSSVLLVCILVTCSVWTVHGRNVKVKTDDQVDVQISVEADRGPGLCKACKEALKKVKKDMGPNDTKENMHKKLLAACNQITSLQKTDCRKYVEKHLEELIKELNTPDDVETICHKTGACTAKEMLDLLEDSQIEMNEYAWG</sequence>
<dbReference type="InterPro" id="IPR011001">
    <property type="entry name" value="Saposin-like"/>
</dbReference>
<dbReference type="AlphaFoldDB" id="A0A8C4DRA5"/>
<dbReference type="PANTHER" id="PTHR15541">
    <property type="entry name" value="GRANULYSIN RELATED"/>
    <property type="match status" value="1"/>
</dbReference>
<feature type="domain" description="Saposin B-type" evidence="3">
    <location>
        <begin position="44"/>
        <end position="125"/>
    </location>
</feature>
<evidence type="ECO:0000313" key="5">
    <source>
        <dbReference type="Proteomes" id="UP000694389"/>
    </source>
</evidence>
<name>A0A8C4DRA5_DICLA</name>
<dbReference type="Proteomes" id="UP000694389">
    <property type="component" value="Unassembled WGS sequence"/>
</dbReference>
<dbReference type="GeneID" id="127357962"/>
<feature type="signal peptide" evidence="2">
    <location>
        <begin position="1"/>
        <end position="22"/>
    </location>
</feature>
<proteinExistence type="predicted"/>
<reference evidence="4" key="2">
    <citation type="submission" date="2025-09" db="UniProtKB">
        <authorList>
            <consortium name="Ensembl"/>
        </authorList>
    </citation>
    <scope>IDENTIFICATION</scope>
</reference>
<dbReference type="SMART" id="SM00741">
    <property type="entry name" value="SapB"/>
    <property type="match status" value="1"/>
</dbReference>
<dbReference type="Ensembl" id="ENSDLAT00005007234.2">
    <property type="protein sequence ID" value="ENSDLAP00005006674.2"/>
    <property type="gene ID" value="ENSDLAG00005032399.1"/>
</dbReference>
<gene>
    <name evidence="4" type="primary">nkl.4</name>
</gene>
<dbReference type="OrthoDB" id="69496at2759"/>
<dbReference type="OMA" id="WGCKWAL"/>
<evidence type="ECO:0000256" key="2">
    <source>
        <dbReference type="SAM" id="SignalP"/>
    </source>
</evidence>
<dbReference type="PANTHER" id="PTHR15541:SF2">
    <property type="entry name" value="GRANULYSIN"/>
    <property type="match status" value="1"/>
</dbReference>
<keyword evidence="5" id="KW-1185">Reference proteome</keyword>
<keyword evidence="1" id="KW-1015">Disulfide bond</keyword>
<evidence type="ECO:0000259" key="3">
    <source>
        <dbReference type="PROSITE" id="PS50015"/>
    </source>
</evidence>
<dbReference type="SUPFAM" id="SSF47862">
    <property type="entry name" value="Saposin"/>
    <property type="match status" value="1"/>
</dbReference>
<dbReference type="GO" id="GO:0042742">
    <property type="term" value="P:defense response to bacterium"/>
    <property type="evidence" value="ECO:0007669"/>
    <property type="project" value="InterPro"/>
</dbReference>
<accession>A0A8C4DRA5</accession>
<dbReference type="CTD" id="335563"/>
<dbReference type="InterPro" id="IPR008139">
    <property type="entry name" value="SaposinB_dom"/>
</dbReference>
<dbReference type="InterPro" id="IPR038847">
    <property type="entry name" value="Granulysin-like"/>
</dbReference>
<organism evidence="4 5">
    <name type="scientific">Dicentrarchus labrax</name>
    <name type="common">European seabass</name>
    <name type="synonym">Morone labrax</name>
    <dbReference type="NCBI Taxonomy" id="13489"/>
    <lineage>
        <taxon>Eukaryota</taxon>
        <taxon>Metazoa</taxon>
        <taxon>Chordata</taxon>
        <taxon>Craniata</taxon>
        <taxon>Vertebrata</taxon>
        <taxon>Euteleostomi</taxon>
        <taxon>Actinopterygii</taxon>
        <taxon>Neopterygii</taxon>
        <taxon>Teleostei</taxon>
        <taxon>Neoteleostei</taxon>
        <taxon>Acanthomorphata</taxon>
        <taxon>Eupercaria</taxon>
        <taxon>Moronidae</taxon>
        <taxon>Dicentrarchus</taxon>
    </lineage>
</organism>